<keyword evidence="1" id="KW-0732">Signal</keyword>
<proteinExistence type="predicted"/>
<keyword evidence="3" id="KW-1185">Reference proteome</keyword>
<feature type="signal peptide" evidence="1">
    <location>
        <begin position="1"/>
        <end position="19"/>
    </location>
</feature>
<sequence>MKKFYTFLFFTFTFIISFAQIIEGDSIVNVKTFWNVNDVKNYHFTTKETKYTNEESIQQEEISYDIQIKVEDIFEDETTISWTYSNIKFNSTKFVNNPIYLIDNLKFYFIVDTDGRFLRYSNLDHSIANYLKSAEKIQNQYLDDTPILEKINELVKNYSTPENFAKIFEKDINQYHLFYGKGEFIKNKNYVEYNSYMDNLFSMSPTPAVTNIRLTDIAFTGTNYIMKSIQTADKEWLANSWFNYLKKLSQELNVDEPDQNRLNDNIIYNVTTTSRIKDNGWLSYSLEIKKVHFQDTDYTLERRFELF</sequence>
<evidence type="ECO:0000256" key="1">
    <source>
        <dbReference type="SAM" id="SignalP"/>
    </source>
</evidence>
<reference evidence="2" key="1">
    <citation type="submission" date="2020-10" db="EMBL/GenBank/DDBJ databases">
        <authorList>
            <person name="Lu T."/>
            <person name="Wang Q."/>
            <person name="Han X."/>
        </authorList>
    </citation>
    <scope>NUCLEOTIDE SEQUENCE</scope>
    <source>
        <strain evidence="2">WQ 117</strain>
    </source>
</reference>
<gene>
    <name evidence="2" type="ORF">IM532_06850</name>
</gene>
<organism evidence="2 3">
    <name type="scientific">Faecalibacter rhinopitheci</name>
    <dbReference type="NCBI Taxonomy" id="2779678"/>
    <lineage>
        <taxon>Bacteria</taxon>
        <taxon>Pseudomonadati</taxon>
        <taxon>Bacteroidota</taxon>
        <taxon>Flavobacteriia</taxon>
        <taxon>Flavobacteriales</taxon>
        <taxon>Weeksellaceae</taxon>
        <taxon>Faecalibacter</taxon>
    </lineage>
</organism>
<feature type="chain" id="PRO_5035280343" evidence="1">
    <location>
        <begin position="20"/>
        <end position="307"/>
    </location>
</feature>
<dbReference type="AlphaFoldDB" id="A0A8J7FVK6"/>
<dbReference type="RefSeq" id="WP_194182713.1">
    <property type="nucleotide sequence ID" value="NZ_JADGIK010000004.1"/>
</dbReference>
<dbReference type="Proteomes" id="UP000608754">
    <property type="component" value="Unassembled WGS sequence"/>
</dbReference>
<dbReference type="EMBL" id="JADGIK010000004">
    <property type="protein sequence ID" value="MBF0597161.1"/>
    <property type="molecule type" value="Genomic_DNA"/>
</dbReference>
<comment type="caution">
    <text evidence="2">The sequence shown here is derived from an EMBL/GenBank/DDBJ whole genome shotgun (WGS) entry which is preliminary data.</text>
</comment>
<evidence type="ECO:0000313" key="2">
    <source>
        <dbReference type="EMBL" id="MBF0597161.1"/>
    </source>
</evidence>
<evidence type="ECO:0000313" key="3">
    <source>
        <dbReference type="Proteomes" id="UP000608754"/>
    </source>
</evidence>
<name>A0A8J7FVK6_9FLAO</name>
<protein>
    <submittedName>
        <fullName evidence="2">Uncharacterized protein</fullName>
    </submittedName>
</protein>
<accession>A0A8J7FVK6</accession>